<protein>
    <recommendedName>
        <fullName evidence="10">Pyrophosphate--fructose 6-phosphate 1-phosphotransferase</fullName>
        <ecNumber evidence="10">2.7.1.90</ecNumber>
    </recommendedName>
    <alternativeName>
        <fullName evidence="10">6-phosphofructokinase, pyrophosphate dependent</fullName>
    </alternativeName>
    <alternativeName>
        <fullName evidence="10">PPi-dependent phosphofructokinase</fullName>
        <shortName evidence="10">PPi-PFK</shortName>
    </alternativeName>
    <alternativeName>
        <fullName evidence="10">Pyrophosphate-dependent 6-phosphofructose-1-kinase</fullName>
    </alternativeName>
</protein>
<evidence type="ECO:0000256" key="10">
    <source>
        <dbReference type="HAMAP-Rule" id="MF_01980"/>
    </source>
</evidence>
<dbReference type="NCBIfam" id="NF005482">
    <property type="entry name" value="PRK07085.1"/>
    <property type="match status" value="1"/>
</dbReference>
<evidence type="ECO:0000256" key="2">
    <source>
        <dbReference type="ARBA" id="ARBA00003138"/>
    </source>
</evidence>
<gene>
    <name evidence="12" type="primary">pfpB</name>
    <name evidence="10" type="synonym">pfp</name>
    <name evidence="12" type="ordered locus">BRE_25</name>
</gene>
<evidence type="ECO:0000313" key="12">
    <source>
        <dbReference type="EMBL" id="ACH94287.1"/>
    </source>
</evidence>
<feature type="domain" description="Phosphofructokinase" evidence="11">
    <location>
        <begin position="73"/>
        <end position="315"/>
    </location>
</feature>
<dbReference type="EMBL" id="CP000993">
    <property type="protein sequence ID" value="ACH94287.1"/>
    <property type="molecule type" value="Genomic_DNA"/>
</dbReference>
<dbReference type="GO" id="GO:0047334">
    <property type="term" value="F:diphosphate-fructose-6-phosphate 1-phosphotransferase activity"/>
    <property type="evidence" value="ECO:0007669"/>
    <property type="project" value="UniProtKB-EC"/>
</dbReference>
<sequence>MISILQKERYKYVPRLPKILTNDFQNISVVFGDKTDALGNKDELREVFENTYGLPVVNFIQGSSNVDFTKILNVGIILSGGPAPGGHNVVAGIFDAIKKSNSNSKIFGFKGGPAGLLDDKKIEITQDLIDAYKNTGGFDIVSSGRTKIETYVQYEQVLSVVLKNNLNALIIIGGDDSNTNAALLAEFFKKKHHDIQVIGVPKTIDADLRNEHIQISFGFDSATKTYSEMVGNLCRDAMSAGKYWHFIKIMGRSASHVALECALKTHPNICIISEEVLAKNKTLSEIVEDIASVVIKRSLKGYNFGVIIIPEGVIEFIPEVKSLMIELCSIFDSNEEEFKGLDVKDIRKVFISKLSEYMKKVYVSLPLFIQIELVNSVLEIDPHGNFHVSRVPTEKLFMEMVSVRLEELRNLGEYSGKFSPIDHFFGYEGRSVTPSNFDSDYCYSLGYNAALLVLNGFTGYMSTIKNLNKNSTEWIAGGVPITMMMNMEERYGVLKPVIKKALVDLNGAPFNEFVKHREQWAINNLYVFPGPIQYFGASELVDEITLTLKLELET</sequence>
<dbReference type="AlphaFoldDB" id="B5RQK3"/>
<feature type="binding site" evidence="10">
    <location>
        <position position="175"/>
    </location>
    <ligand>
        <name>Mg(2+)</name>
        <dbReference type="ChEBI" id="CHEBI:18420"/>
        <note>catalytic</note>
    </ligand>
</feature>
<dbReference type="GO" id="GO:0006002">
    <property type="term" value="P:fructose 6-phosphate metabolic process"/>
    <property type="evidence" value="ECO:0007669"/>
    <property type="project" value="InterPro"/>
</dbReference>
<keyword evidence="7 10" id="KW-0460">Magnesium</keyword>
<reference evidence="12 13" key="1">
    <citation type="journal article" date="2008" name="PLoS Genet.">
        <title>The genome of Borrelia recurrentis, the agent of deadly louse-borne relapsing fever, is a degraded subset of tick-borne Borrelia duttonii.</title>
        <authorList>
            <person name="Lescot M."/>
            <person name="Audic S."/>
            <person name="Robert C."/>
            <person name="Nguyen T.T."/>
            <person name="Blanc G."/>
            <person name="Cutler S.J."/>
            <person name="Wincker P."/>
            <person name="Couloux A."/>
            <person name="Claverie J.-M."/>
            <person name="Raoult D."/>
            <person name="Drancourt M."/>
        </authorList>
    </citation>
    <scope>NUCLEOTIDE SEQUENCE [LARGE SCALE GENOMIC DNA]</scope>
    <source>
        <strain evidence="12 13">A1</strain>
    </source>
</reference>
<evidence type="ECO:0000256" key="3">
    <source>
        <dbReference type="ARBA" id="ARBA00022490"/>
    </source>
</evidence>
<dbReference type="PIRSF" id="PIRSF005677">
    <property type="entry name" value="PPi_PFK_PfpB"/>
    <property type="match status" value="1"/>
</dbReference>
<comment type="subunit">
    <text evidence="10">Homodimer.</text>
</comment>
<organism evidence="12 13">
    <name type="scientific">Borrelia recurrentis (strain A1)</name>
    <dbReference type="NCBI Taxonomy" id="412418"/>
    <lineage>
        <taxon>Bacteria</taxon>
        <taxon>Pseudomonadati</taxon>
        <taxon>Spirochaetota</taxon>
        <taxon>Spirochaetia</taxon>
        <taxon>Spirochaetales</taxon>
        <taxon>Borreliaceae</taxon>
        <taxon>Borrelia</taxon>
    </lineage>
</organism>
<dbReference type="EC" id="2.7.1.90" evidence="10"/>
<evidence type="ECO:0000256" key="6">
    <source>
        <dbReference type="ARBA" id="ARBA00022777"/>
    </source>
</evidence>
<dbReference type="RefSeq" id="WP_012538601.1">
    <property type="nucleotide sequence ID" value="NC_011244.1"/>
</dbReference>
<dbReference type="Gene3D" id="3.40.50.460">
    <property type="entry name" value="Phosphofructokinase domain"/>
    <property type="match status" value="1"/>
</dbReference>
<dbReference type="PRINTS" id="PR00476">
    <property type="entry name" value="PHFRCTKINASE"/>
</dbReference>
<comment type="activity regulation">
    <text evidence="10">Non-allosteric.</text>
</comment>
<dbReference type="NCBIfam" id="TIGR02477">
    <property type="entry name" value="PFKA_PPi"/>
    <property type="match status" value="1"/>
</dbReference>
<dbReference type="GO" id="GO:0005829">
    <property type="term" value="C:cytosol"/>
    <property type="evidence" value="ECO:0007669"/>
    <property type="project" value="TreeGrafter"/>
</dbReference>
<comment type="caution">
    <text evidence="10">Lacks conserved residue(s) required for the propagation of feature annotation.</text>
</comment>
<feature type="binding site" description="in other chain" evidence="10">
    <location>
        <begin position="250"/>
        <end position="252"/>
    </location>
    <ligand>
        <name>substrate</name>
        <note>ligand shared between dimeric partners</note>
    </ligand>
</feature>
<dbReference type="Pfam" id="PF00365">
    <property type="entry name" value="PFK"/>
    <property type="match status" value="1"/>
</dbReference>
<comment type="cofactor">
    <cofactor evidence="1 10">
        <name>Mg(2+)</name>
        <dbReference type="ChEBI" id="CHEBI:18420"/>
    </cofactor>
</comment>
<keyword evidence="6 10" id="KW-0418">Kinase</keyword>
<dbReference type="SUPFAM" id="SSF53784">
    <property type="entry name" value="Phosphofructokinase"/>
    <property type="match status" value="1"/>
</dbReference>
<dbReference type="Proteomes" id="UP000000612">
    <property type="component" value="Chromosome"/>
</dbReference>
<comment type="similarity">
    <text evidence="10">Belongs to the phosphofructokinase type A (PFKA) family. PPi-dependent PFK group II subfamily. Clade 'Long' sub-subfamily.</text>
</comment>
<keyword evidence="13" id="KW-1185">Reference proteome</keyword>
<feature type="binding site" description="in other chain" evidence="10">
    <location>
        <begin position="427"/>
        <end position="430"/>
    </location>
    <ligand>
        <name>substrate</name>
        <note>ligand shared between dimeric partners</note>
    </ligand>
</feature>
<feature type="binding site" evidence="10">
    <location>
        <position position="81"/>
    </location>
    <ligand>
        <name>diphosphate</name>
        <dbReference type="ChEBI" id="CHEBI:33019"/>
    </ligand>
</feature>
<dbReference type="GO" id="GO:0009749">
    <property type="term" value="P:response to glucose"/>
    <property type="evidence" value="ECO:0007669"/>
    <property type="project" value="TreeGrafter"/>
</dbReference>
<name>B5RQK3_BORRA</name>
<feature type="site" description="Important for catalytic activity and substrate specificity; stabilizes the transition state when the phosphoryl donor is PPi; prevents ATP from binding by mimicking the alpha-phosphate group of ATP" evidence="10">
    <location>
        <position position="176"/>
    </location>
</feature>
<comment type="catalytic activity">
    <reaction evidence="9 10">
        <text>beta-D-fructose 6-phosphate + diphosphate = beta-D-fructose 1,6-bisphosphate + phosphate + H(+)</text>
        <dbReference type="Rhea" id="RHEA:13613"/>
        <dbReference type="ChEBI" id="CHEBI:15378"/>
        <dbReference type="ChEBI" id="CHEBI:32966"/>
        <dbReference type="ChEBI" id="CHEBI:33019"/>
        <dbReference type="ChEBI" id="CHEBI:43474"/>
        <dbReference type="ChEBI" id="CHEBI:57634"/>
        <dbReference type="EC" id="2.7.1.90"/>
    </reaction>
</comment>
<accession>B5RQK3</accession>
<dbReference type="HOGENOM" id="CLU_022288_0_1_12"/>
<evidence type="ECO:0000256" key="1">
    <source>
        <dbReference type="ARBA" id="ARBA00001946"/>
    </source>
</evidence>
<dbReference type="KEGG" id="bre:BRE_25"/>
<evidence type="ECO:0000256" key="5">
    <source>
        <dbReference type="ARBA" id="ARBA00022723"/>
    </source>
</evidence>
<comment type="subcellular location">
    <subcellularLocation>
        <location evidence="10">Cytoplasm</location>
    </subcellularLocation>
</comment>
<comment type="function">
    <text evidence="2 10">Catalyzes the phosphorylation of D-fructose 6-phosphate, the first committing step of glycolysis. Uses inorganic phosphate (PPi) as phosphoryl donor instead of ATP like common ATP-dependent phosphofructokinases (ATP-PFKs), which renders the reaction reversible, and can thus function both in glycolysis and gluconeogenesis. Consistently, PPi-PFK can replace the enzymes of both the forward (ATP-PFK) and reverse (fructose-bisphosphatase (FBPase)) reactions.</text>
</comment>
<comment type="pathway">
    <text evidence="10">Carbohydrate degradation; glycolysis; D-glyceraldehyde 3-phosphate and glycerone phosphate from D-glucose: step 3/4.</text>
</comment>
<dbReference type="InterPro" id="IPR035966">
    <property type="entry name" value="PKF_sf"/>
</dbReference>
<evidence type="ECO:0000256" key="8">
    <source>
        <dbReference type="ARBA" id="ARBA00023152"/>
    </source>
</evidence>
<feature type="binding site" evidence="10">
    <location>
        <begin position="242"/>
        <end position="243"/>
    </location>
    <ligand>
        <name>substrate</name>
        <note>ligand shared between dimeric partners</note>
    </ligand>
</feature>
<keyword evidence="8 10" id="KW-0324">Glycolysis</keyword>
<feature type="active site" description="Proton acceptor" evidence="10">
    <location>
        <position position="205"/>
    </location>
</feature>
<evidence type="ECO:0000256" key="7">
    <source>
        <dbReference type="ARBA" id="ARBA00022842"/>
    </source>
</evidence>
<dbReference type="GO" id="GO:0005524">
    <property type="term" value="F:ATP binding"/>
    <property type="evidence" value="ECO:0007669"/>
    <property type="project" value="InterPro"/>
</dbReference>
<dbReference type="Gene3D" id="1.10.10.480">
    <property type="entry name" value="Phosphofructokinase, domain 3"/>
    <property type="match status" value="1"/>
</dbReference>
<keyword evidence="4 10" id="KW-0808">Transferase</keyword>
<dbReference type="InterPro" id="IPR022953">
    <property type="entry name" value="ATP_PFK"/>
</dbReference>
<keyword evidence="3 10" id="KW-0963">Cytoplasm</keyword>
<evidence type="ECO:0000256" key="4">
    <source>
        <dbReference type="ARBA" id="ARBA00022679"/>
    </source>
</evidence>
<dbReference type="InterPro" id="IPR011183">
    <property type="entry name" value="PfpB_PPi_PFK"/>
</dbReference>
<feature type="site" description="Important for catalytic activity; stabilizes the transition state when the phosphoryl donor is PPi" evidence="10">
    <location>
        <position position="202"/>
    </location>
</feature>
<keyword evidence="5 10" id="KW-0479">Metal-binding</keyword>
<dbReference type="PANTHER" id="PTHR43650">
    <property type="entry name" value="PYROPHOSPHATE--FRUCTOSE 6-PHOSPHATE 1-PHOSPHOTRANSFERASE"/>
    <property type="match status" value="1"/>
</dbReference>
<evidence type="ECO:0000259" key="11">
    <source>
        <dbReference type="Pfam" id="PF00365"/>
    </source>
</evidence>
<dbReference type="PANTHER" id="PTHR43650:SF1">
    <property type="entry name" value="PYROPHOSPHATE--FRUCTOSE 6-PHOSPHATE 1-PHOSPHOTRANSFERASE SUBUNIT BETA 2"/>
    <property type="match status" value="1"/>
</dbReference>
<dbReference type="GO" id="GO:0003872">
    <property type="term" value="F:6-phosphofructokinase activity"/>
    <property type="evidence" value="ECO:0007669"/>
    <property type="project" value="UniProtKB-UniRule"/>
</dbReference>
<evidence type="ECO:0000256" key="9">
    <source>
        <dbReference type="ARBA" id="ARBA00048072"/>
    </source>
</evidence>
<dbReference type="Gene3D" id="3.40.50.450">
    <property type="match status" value="1"/>
</dbReference>
<feature type="binding site" description="in other chain" evidence="10">
    <location>
        <begin position="203"/>
        <end position="205"/>
    </location>
    <ligand>
        <name>substrate</name>
        <note>ligand shared between dimeric partners</note>
    </ligand>
</feature>
<feature type="binding site" description="in other chain" evidence="10">
    <location>
        <position position="311"/>
    </location>
    <ligand>
        <name>substrate</name>
        <note>ligand shared between dimeric partners</note>
    </ligand>
</feature>
<dbReference type="HAMAP" id="MF_01980">
    <property type="entry name" value="Phosphofructokinase_II_Long"/>
    <property type="match status" value="1"/>
</dbReference>
<proteinExistence type="inferred from homology"/>
<dbReference type="InterPro" id="IPR000023">
    <property type="entry name" value="Phosphofructokinase_dom"/>
</dbReference>
<dbReference type="UniPathway" id="UPA00109">
    <property type="reaction ID" value="UER00182"/>
</dbReference>
<evidence type="ECO:0000313" key="13">
    <source>
        <dbReference type="Proteomes" id="UP000000612"/>
    </source>
</evidence>
<dbReference type="GO" id="GO:0046872">
    <property type="term" value="F:metal ion binding"/>
    <property type="evidence" value="ECO:0007669"/>
    <property type="project" value="UniProtKB-KW"/>
</dbReference>